<reference evidence="10 11" key="1">
    <citation type="journal article" date="2015" name="Genome Biol. Evol.">
        <title>Phylogenomic analyses indicate that early fungi evolved digesting cell walls of algal ancestors of land plants.</title>
        <authorList>
            <person name="Chang Y."/>
            <person name="Wang S."/>
            <person name="Sekimoto S."/>
            <person name="Aerts A.L."/>
            <person name="Choi C."/>
            <person name="Clum A."/>
            <person name="LaButti K.M."/>
            <person name="Lindquist E.A."/>
            <person name="Yee Ngan C."/>
            <person name="Ohm R.A."/>
            <person name="Salamov A.A."/>
            <person name="Grigoriev I.V."/>
            <person name="Spatafora J.W."/>
            <person name="Berbee M.L."/>
        </authorList>
    </citation>
    <scope>NUCLEOTIDE SEQUENCE [LARGE SCALE GENOMIC DNA]</scope>
    <source>
        <strain evidence="10 11">NRRL 28638</strain>
    </source>
</reference>
<evidence type="ECO:0000313" key="10">
    <source>
        <dbReference type="EMBL" id="KXN73867.1"/>
    </source>
</evidence>
<dbReference type="InterPro" id="IPR001708">
    <property type="entry name" value="YidC/ALB3/OXA1/COX18"/>
</dbReference>
<comment type="similarity">
    <text evidence="2 6">Belongs to the OXA1/ALB3/YidC family.</text>
</comment>
<dbReference type="Proteomes" id="UP000070444">
    <property type="component" value="Unassembled WGS sequence"/>
</dbReference>
<keyword evidence="4 8" id="KW-1133">Transmembrane helix</keyword>
<keyword evidence="3 6" id="KW-0812">Transmembrane</keyword>
<dbReference type="Pfam" id="PF02096">
    <property type="entry name" value="60KD_IMP"/>
    <property type="match status" value="1"/>
</dbReference>
<evidence type="ECO:0000256" key="6">
    <source>
        <dbReference type="RuleBase" id="RU003945"/>
    </source>
</evidence>
<evidence type="ECO:0000256" key="5">
    <source>
        <dbReference type="ARBA" id="ARBA00023136"/>
    </source>
</evidence>
<dbReference type="PANTHER" id="PTHR12428:SF65">
    <property type="entry name" value="CYTOCHROME C OXIDASE ASSEMBLY PROTEIN COX18, MITOCHONDRIAL"/>
    <property type="match status" value="1"/>
</dbReference>
<keyword evidence="5 8" id="KW-0472">Membrane</keyword>
<gene>
    <name evidence="10" type="ORF">CONCODRAFT_77141</name>
</gene>
<evidence type="ECO:0000256" key="1">
    <source>
        <dbReference type="ARBA" id="ARBA00004141"/>
    </source>
</evidence>
<feature type="transmembrane region" description="Helical" evidence="8">
    <location>
        <begin position="312"/>
        <end position="329"/>
    </location>
</feature>
<dbReference type="InterPro" id="IPR028055">
    <property type="entry name" value="YidC/Oxa/ALB_C"/>
</dbReference>
<dbReference type="GO" id="GO:0033617">
    <property type="term" value="P:mitochondrial respiratory chain complex IV assembly"/>
    <property type="evidence" value="ECO:0007669"/>
    <property type="project" value="TreeGrafter"/>
</dbReference>
<evidence type="ECO:0000313" key="11">
    <source>
        <dbReference type="Proteomes" id="UP000070444"/>
    </source>
</evidence>
<dbReference type="CDD" id="cd20069">
    <property type="entry name" value="5TM_Oxa1-like"/>
    <property type="match status" value="1"/>
</dbReference>
<evidence type="ECO:0000256" key="8">
    <source>
        <dbReference type="SAM" id="Phobius"/>
    </source>
</evidence>
<feature type="transmembrane region" description="Helical" evidence="8">
    <location>
        <begin position="88"/>
        <end position="112"/>
    </location>
</feature>
<keyword evidence="11" id="KW-1185">Reference proteome</keyword>
<dbReference type="AlphaFoldDB" id="A0A137PFU7"/>
<proteinExistence type="inferred from homology"/>
<feature type="transmembrane region" description="Helical" evidence="8">
    <location>
        <begin position="288"/>
        <end position="306"/>
    </location>
</feature>
<evidence type="ECO:0000256" key="7">
    <source>
        <dbReference type="SAM" id="MobiDB-lite"/>
    </source>
</evidence>
<evidence type="ECO:0000259" key="9">
    <source>
        <dbReference type="Pfam" id="PF02096"/>
    </source>
</evidence>
<sequence>MLRSISRIPIRSSSYLNFGPSLAFVNNSNKIYKNHSVQKLNQTKNFSSTPSLNNGVISQTFETIIQYNSSFLQELHHCGQSLPVDWEWYYTIILSTIIIRGAVTLPIAIYNLKQVKKRKDMNHVLSAWNSSYSKRPYIEFNKPNHEDKSLISILDETKSMAKNTTKSIQAYYNMNPYTSWMLPWTQIPIFIINSSTIRAMCGLPAFNLSVPELFESEFANGGTLWFTNLLQTDPTMILPLCIGACHIANLSLSLEAPKQPQASKDSKVDYTLEPPPKPSKTQQIVKKTFTTIGGVMSIAFIPIAAISPSGLALYWLTSALFSLIQNITLRTKLLKRIFNY</sequence>
<dbReference type="OMA" id="VIYWLSS"/>
<evidence type="ECO:0000256" key="4">
    <source>
        <dbReference type="ARBA" id="ARBA00022989"/>
    </source>
</evidence>
<dbReference type="GO" id="GO:0005743">
    <property type="term" value="C:mitochondrial inner membrane"/>
    <property type="evidence" value="ECO:0007669"/>
    <property type="project" value="TreeGrafter"/>
</dbReference>
<name>A0A137PFU7_CONC2</name>
<dbReference type="EMBL" id="KQ964430">
    <property type="protein sequence ID" value="KXN73867.1"/>
    <property type="molecule type" value="Genomic_DNA"/>
</dbReference>
<dbReference type="PANTHER" id="PTHR12428">
    <property type="entry name" value="OXA1"/>
    <property type="match status" value="1"/>
</dbReference>
<feature type="domain" description="Membrane insertase YidC/Oxa/ALB C-terminal" evidence="9">
    <location>
        <begin position="88"/>
        <end position="329"/>
    </location>
</feature>
<protein>
    <recommendedName>
        <fullName evidence="9">Membrane insertase YidC/Oxa/ALB C-terminal domain-containing protein</fullName>
    </recommendedName>
</protein>
<dbReference type="OrthoDB" id="2148490at2759"/>
<comment type="subcellular location">
    <subcellularLocation>
        <location evidence="1 6">Membrane</location>
        <topology evidence="1 6">Multi-pass membrane protein</topology>
    </subcellularLocation>
</comment>
<organism evidence="10 11">
    <name type="scientific">Conidiobolus coronatus (strain ATCC 28846 / CBS 209.66 / NRRL 28638)</name>
    <name type="common">Delacroixia coronata</name>
    <dbReference type="NCBI Taxonomy" id="796925"/>
    <lineage>
        <taxon>Eukaryota</taxon>
        <taxon>Fungi</taxon>
        <taxon>Fungi incertae sedis</taxon>
        <taxon>Zoopagomycota</taxon>
        <taxon>Entomophthoromycotina</taxon>
        <taxon>Entomophthoromycetes</taxon>
        <taxon>Entomophthorales</taxon>
        <taxon>Ancylistaceae</taxon>
        <taxon>Conidiobolus</taxon>
    </lineage>
</organism>
<dbReference type="GO" id="GO:0032979">
    <property type="term" value="P:protein insertion into mitochondrial inner membrane from matrix"/>
    <property type="evidence" value="ECO:0007669"/>
    <property type="project" value="TreeGrafter"/>
</dbReference>
<dbReference type="GO" id="GO:0032977">
    <property type="term" value="F:membrane insertase activity"/>
    <property type="evidence" value="ECO:0007669"/>
    <property type="project" value="InterPro"/>
</dbReference>
<accession>A0A137PFU7</accession>
<feature type="region of interest" description="Disordered" evidence="7">
    <location>
        <begin position="261"/>
        <end position="280"/>
    </location>
</feature>
<evidence type="ECO:0000256" key="3">
    <source>
        <dbReference type="ARBA" id="ARBA00022692"/>
    </source>
</evidence>
<dbReference type="STRING" id="796925.A0A137PFU7"/>
<evidence type="ECO:0000256" key="2">
    <source>
        <dbReference type="ARBA" id="ARBA00009877"/>
    </source>
</evidence>